<gene>
    <name evidence="1" type="ORF">MGSAQ_001786</name>
</gene>
<evidence type="ECO:0000313" key="1">
    <source>
        <dbReference type="EMBL" id="KTF06718.1"/>
    </source>
</evidence>
<dbReference type="AlphaFoldDB" id="A0A1B6NTR1"/>
<proteinExistence type="predicted"/>
<sequence length="118" mass="13325">ESMTKQDCEAHINVLCSTLAPCNPLKDGSKAVWVGAAQFNDEQSFSEIMENADSALMAATKQPHGWQFASELSHIHSNTAWRERLNQILDQQYADILIQPVMNVEKNHTRLFRGVRTI</sequence>
<comment type="caution">
    <text evidence="1">The sequence shown here is derived from an EMBL/GenBank/DDBJ whole genome shotgun (WGS) entry which is preliminary data.</text>
</comment>
<feature type="non-terminal residue" evidence="1">
    <location>
        <position position="1"/>
    </location>
</feature>
<reference evidence="1" key="1">
    <citation type="submission" date="2013-11" db="EMBL/GenBank/DDBJ databases">
        <title>Microbial diversity, functional groups and degradation webs in Northern and Southern Mediterranean and Red Sea marine crude oil polluted sites.</title>
        <authorList>
            <person name="Daffonchio D."/>
            <person name="Mapelli F."/>
            <person name="Ferrer M."/>
            <person name="Richter M."/>
            <person name="Cherif A."/>
            <person name="Malkawi H.I."/>
            <person name="Yakimov M.M."/>
            <person name="Abdel-Fattah Y.R."/>
            <person name="Blaghen M."/>
            <person name="Golyshin P.N."/>
            <person name="Kalogerakis N."/>
            <person name="Boon N."/>
            <person name="Magagnini M."/>
            <person name="Fava F."/>
        </authorList>
    </citation>
    <scope>NUCLEOTIDE SEQUENCE</scope>
</reference>
<organism evidence="1">
    <name type="scientific">marine sediment metagenome</name>
    <dbReference type="NCBI Taxonomy" id="412755"/>
    <lineage>
        <taxon>unclassified sequences</taxon>
        <taxon>metagenomes</taxon>
        <taxon>ecological metagenomes</taxon>
    </lineage>
</organism>
<protein>
    <submittedName>
        <fullName evidence="1">Diguanylate cyclase/phosphodiesterase</fullName>
    </submittedName>
</protein>
<name>A0A1B6NTR1_9ZZZZ</name>
<dbReference type="EMBL" id="AYSL01000978">
    <property type="protein sequence ID" value="KTF06718.1"/>
    <property type="molecule type" value="Genomic_DNA"/>
</dbReference>
<accession>A0A1B6NTR1</accession>